<proteinExistence type="predicted"/>
<evidence type="ECO:0000313" key="2">
    <source>
        <dbReference type="EMBL" id="MEI7102503.1"/>
    </source>
</evidence>
<sequence length="360" mass="42005">MIKFIDSISPINPQGYMDGKLEDFWDVLNPKKVDNSLKKISICKKLSSLLTQYRSGCFLNTAAGGCRVTELRHIEYLEYLERHDYQKLKAVVLATPNELDIYINEAFEILHRDDISICINGIWQTVSLGRLLSEEVFLYSSFRKSDKCISFYKDFGIDKKHCLYCGDTKLNIISKVVPNAKNHYRNKDGKILFDLDHFYLKSRYPFLSLSFYNLVPCCGLCNSRYRSTKNFDITSHINPYFESFDDNYFFEFNKAEVAVSINTTAPCLATLNVTLRPNAHKLGDNTARDLCLEERYQEQLHYINNILKEIIYYSDRDWDDVEIIICGVDYDRIPNERSKILDVSMAKFKMDFVDIIKGYF</sequence>
<evidence type="ECO:0000313" key="3">
    <source>
        <dbReference type="Proteomes" id="UP000584405"/>
    </source>
</evidence>
<dbReference type="Proteomes" id="UP001313132">
    <property type="component" value="Unassembled WGS sequence"/>
</dbReference>
<dbReference type="EMBL" id="JBBBON010000006">
    <property type="protein sequence ID" value="MEI7102503.1"/>
    <property type="molecule type" value="Genomic_DNA"/>
</dbReference>
<reference evidence="1 3" key="1">
    <citation type="submission" date="2020-07" db="EMBL/GenBank/DDBJ databases">
        <title>Updated taxonomy of Pectobacterium genus in the CIRM-CFBP bacterial collection: when new species reveal old endemic population.</title>
        <authorList>
            <person name="Pedron J."/>
            <person name="Barny M.A."/>
            <person name="Portier P."/>
        </authorList>
    </citation>
    <scope>NUCLEOTIDE SEQUENCE [LARGE SCALE GENOMIC DNA]</scope>
    <source>
        <strain evidence="1 3">CFBP5669</strain>
    </source>
</reference>
<keyword evidence="4" id="KW-1185">Reference proteome</keyword>
<gene>
    <name evidence="1" type="ORF">H0253_08670</name>
    <name evidence="2" type="ORF">WCT63_08580</name>
</gene>
<organism evidence="1 3">
    <name type="scientific">Pectobacterium versatile</name>
    <dbReference type="NCBI Taxonomy" id="2488639"/>
    <lineage>
        <taxon>Bacteria</taxon>
        <taxon>Pseudomonadati</taxon>
        <taxon>Pseudomonadota</taxon>
        <taxon>Gammaproteobacteria</taxon>
        <taxon>Enterobacterales</taxon>
        <taxon>Pectobacteriaceae</taxon>
        <taxon>Pectobacterium</taxon>
    </lineage>
</organism>
<evidence type="ECO:0000313" key="4">
    <source>
        <dbReference type="Proteomes" id="UP001313132"/>
    </source>
</evidence>
<accession>A0AAW3RRD1</accession>
<dbReference type="RefSeq" id="WP_180790142.1">
    <property type="nucleotide sequence ID" value="NZ_CAKLIK010000021.1"/>
</dbReference>
<dbReference type="EMBL" id="JACDRT010000005">
    <property type="protein sequence ID" value="MBA0158914.1"/>
    <property type="molecule type" value="Genomic_DNA"/>
</dbReference>
<dbReference type="AlphaFoldDB" id="A0AAW3RRD1"/>
<reference evidence="2 4" key="2">
    <citation type="submission" date="2024-03" db="EMBL/GenBank/DDBJ databases">
        <title>Analysis of soft rot Pectobacteriaceae population diversity in US potato growing regions between 2016 and 2022.</title>
        <authorList>
            <person name="Ma X."/>
            <person name="Zhang X."/>
            <person name="Stodghill P."/>
            <person name="Rioux R."/>
            <person name="Babler B."/>
            <person name="Shrestha S."/>
            <person name="Babler B."/>
            <person name="Rivedal H."/>
            <person name="Frost K."/>
            <person name="Hao J."/>
            <person name="Secor G."/>
            <person name="Swingle B."/>
        </authorList>
    </citation>
    <scope>NUCLEOTIDE SEQUENCE [LARGE SCALE GENOMIC DNA]</scope>
    <source>
        <strain evidence="2 4">UMSS2</strain>
    </source>
</reference>
<name>A0AAW3RRD1_9GAMM</name>
<evidence type="ECO:0008006" key="5">
    <source>
        <dbReference type="Google" id="ProtNLM"/>
    </source>
</evidence>
<comment type="caution">
    <text evidence="1">The sequence shown here is derived from an EMBL/GenBank/DDBJ whole genome shotgun (WGS) entry which is preliminary data.</text>
</comment>
<dbReference type="Gene3D" id="1.10.30.50">
    <property type="match status" value="1"/>
</dbReference>
<protein>
    <recommendedName>
        <fullName evidence="5">HNH endonuclease</fullName>
    </recommendedName>
</protein>
<evidence type="ECO:0000313" key="1">
    <source>
        <dbReference type="EMBL" id="MBA0158914.1"/>
    </source>
</evidence>
<dbReference type="Proteomes" id="UP000584405">
    <property type="component" value="Unassembled WGS sequence"/>
</dbReference>